<dbReference type="Proteomes" id="UP001056336">
    <property type="component" value="Chromosome"/>
</dbReference>
<protein>
    <submittedName>
        <fullName evidence="3">ATP-binding protein</fullName>
    </submittedName>
</protein>
<proteinExistence type="predicted"/>
<dbReference type="InterPro" id="IPR027417">
    <property type="entry name" value="P-loop_NTPase"/>
</dbReference>
<feature type="coiled-coil region" evidence="1">
    <location>
        <begin position="411"/>
        <end position="438"/>
    </location>
</feature>
<keyword evidence="3" id="KW-0067">ATP-binding</keyword>
<dbReference type="SUPFAM" id="SSF52540">
    <property type="entry name" value="P-loop containing nucleoside triphosphate hydrolases"/>
    <property type="match status" value="1"/>
</dbReference>
<feature type="domain" description="Rad50/SbcC-type AAA" evidence="2">
    <location>
        <begin position="239"/>
        <end position="431"/>
    </location>
</feature>
<dbReference type="Gene3D" id="3.40.50.300">
    <property type="entry name" value="P-loop containing nucleotide triphosphate hydrolases"/>
    <property type="match status" value="2"/>
</dbReference>
<reference evidence="3" key="1">
    <citation type="journal article" date="2018" name="Int. J. Syst. Evol. Microbiol.">
        <title>Jatrophihabitans telluris sp. nov., isolated from sediment soil of lava forest wetlands and the emended description of the genus Jatrophihabitans.</title>
        <authorList>
            <person name="Lee K.C."/>
            <person name="Suh M.K."/>
            <person name="Eom M.K."/>
            <person name="Kim K.K."/>
            <person name="Kim J.S."/>
            <person name="Kim D.S."/>
            <person name="Ko S.H."/>
            <person name="Shin Y.K."/>
            <person name="Lee J.S."/>
        </authorList>
    </citation>
    <scope>NUCLEOTIDE SEQUENCE</scope>
    <source>
        <strain evidence="3">N237</strain>
    </source>
</reference>
<keyword evidence="3" id="KW-0547">Nucleotide-binding</keyword>
<dbReference type="EMBL" id="CP097332">
    <property type="protein sequence ID" value="UQX87307.1"/>
    <property type="molecule type" value="Genomic_DNA"/>
</dbReference>
<gene>
    <name evidence="3" type="ORF">M6D93_13475</name>
</gene>
<feature type="coiled-coil region" evidence="1">
    <location>
        <begin position="557"/>
        <end position="584"/>
    </location>
</feature>
<dbReference type="SUPFAM" id="SSF89550">
    <property type="entry name" value="PHP domain-like"/>
    <property type="match status" value="1"/>
</dbReference>
<keyword evidence="4" id="KW-1185">Reference proteome</keyword>
<evidence type="ECO:0000313" key="4">
    <source>
        <dbReference type="Proteomes" id="UP001056336"/>
    </source>
</evidence>
<evidence type="ECO:0000256" key="1">
    <source>
        <dbReference type="SAM" id="Coils"/>
    </source>
</evidence>
<name>A0ABY4QW03_9ACTN</name>
<dbReference type="InterPro" id="IPR038729">
    <property type="entry name" value="Rad50/SbcC_AAA"/>
</dbReference>
<reference evidence="3" key="2">
    <citation type="submission" date="2022-05" db="EMBL/GenBank/DDBJ databases">
        <authorList>
            <person name="Kim J.-S."/>
            <person name="Lee K."/>
            <person name="Suh M."/>
            <person name="Eom M."/>
            <person name="Kim J.-S."/>
            <person name="Kim D.-S."/>
            <person name="Ko S.-H."/>
            <person name="Shin Y."/>
            <person name="Lee J.-S."/>
        </authorList>
    </citation>
    <scope>NUCLEOTIDE SEQUENCE</scope>
    <source>
        <strain evidence="3">N237</strain>
    </source>
</reference>
<sequence>MRWIDDMVAAGFRHGVVVFPGFEVTSATGADGVHLIIFGAPGRSGEDLQQLLFGACGFGGDHPLFNPSQPTEPAPSPYTVPQILDALPDDYLVIAPHAFNDNGLASRNTVSGSLRWKAMHHDRLVAVDVGDIDEALSDATSWKARFVRRELSDFPCLPGLAFVASSDAYALDEIGTRFTWIRMESPTLEAMRQSFLDHDARIVCDWDPRYRGTDLTPNTVTHAWVRRVALAGATTTPNDLEVDLDPRLTVVIGGRGSGKSTVVAALRALYGDLESLPSQARTEARQFETAVFPNATVRSAHRLAYSEEEQAATWTATDGSTTLRLGDRRTPTDFKVRVVSQKELFERSASSSDNPHATSQNILALVDDEIFSGTAGARSASTYDVEVDQLRTTWTAASRLHQNERAAVARAAQVRDSVDELQRQVAAFDDEANRARRTNNDRLLDESAQLDAAIASTESSIQGLRDDIANRFSATFVEVAPGDDQDDRAGPVRELDQLRQALRASVTAAADAATQEISRLSTRRMASAWQAQVSAAQVDSEAYAAELAALGLDPDAYGQVREQLREQTEQLADLTRRAEGLTDLEASETAAWTALSELYERRHERRQALLNGVAEQSGILRFTLDRNADTTSWVRAVRHLLNLRADGFIEDVPELAEWLWLDATQRDARARMWGDACVSGDFAAISRVARLRGPWSARLRELDPIVRTRLAAEVPDEVVTMEFRRAATGRQVGEQWEALTAGSPGQRSAAMLSFVLHHGVEPLVLDQPEDDLDTEWITQLVVKQLRTSRWTRQLVVVTHNANIPVNADAERVVVLENIGDGVQIRTSTDADGVIHPHLGAIEDDLVRKDIQKIMEGGVDAFVRRERRYNNELNGYRAAMQMARDR</sequence>
<dbReference type="Gene3D" id="3.20.20.140">
    <property type="entry name" value="Metal-dependent hydrolases"/>
    <property type="match status" value="1"/>
</dbReference>
<keyword evidence="1" id="KW-0175">Coiled coil</keyword>
<evidence type="ECO:0000313" key="3">
    <source>
        <dbReference type="EMBL" id="UQX87307.1"/>
    </source>
</evidence>
<dbReference type="Pfam" id="PF13476">
    <property type="entry name" value="AAA_23"/>
    <property type="match status" value="1"/>
</dbReference>
<organism evidence="3 4">
    <name type="scientific">Jatrophihabitans telluris</name>
    <dbReference type="NCBI Taxonomy" id="2038343"/>
    <lineage>
        <taxon>Bacteria</taxon>
        <taxon>Bacillati</taxon>
        <taxon>Actinomycetota</taxon>
        <taxon>Actinomycetes</taxon>
        <taxon>Jatrophihabitantales</taxon>
        <taxon>Jatrophihabitantaceae</taxon>
        <taxon>Jatrophihabitans</taxon>
    </lineage>
</organism>
<accession>A0ABY4QW03</accession>
<dbReference type="GO" id="GO:0005524">
    <property type="term" value="F:ATP binding"/>
    <property type="evidence" value="ECO:0007669"/>
    <property type="project" value="UniProtKB-KW"/>
</dbReference>
<evidence type="ECO:0000259" key="2">
    <source>
        <dbReference type="Pfam" id="PF13476"/>
    </source>
</evidence>
<dbReference type="InterPro" id="IPR016195">
    <property type="entry name" value="Pol/histidinol_Pase-like"/>
</dbReference>